<dbReference type="AlphaFoldDB" id="A0A4V1IJE7"/>
<feature type="chain" id="PRO_5020203720" evidence="14">
    <location>
        <begin position="32"/>
        <end position="814"/>
    </location>
</feature>
<keyword evidence="9 13" id="KW-0798">TonB box</keyword>
<sequence length="814" mass="90334">MHKRHRLQFTAAPLFAAALSGSLVFPAPLHAEPSTEQTFAFDIPKQDLVPALTEYARQTGVQLLYSAQLAESLTANALKGRYTPQQALERLLEGSGISYRTVDGNVITLEIPKTGSLSTETLLAAAGEFELVKAEPEEKPWTGPVEQLDMKVLGGDLNLTSPSITESQTKLNRVPGGTTVIDGARINEGAVLSVNDVFTNAPGVYVGDSSVGSAGGSRISIRGSDANSIISPIRGLKILRNGMPFTSANGASDTQTFNLYAIDHVQVYRGANALEYGGSNLGGAINLITPTGYTAEGMRVGMKWGTYDYVNPTFSVGKVFDNGFDVYGSFSYLSTDTTRDNNKQEQFYGHGNVGYRWNENHETRLYFDIQKHNFTGLDPLTKQQVKDNPQQNTQSLFGPNWAFPNDFPLYRVDLKHSIQMDNGDSFEVGAYYGYKKFNFQWIRATPEDIWQDTGFNWRHEINGDLLGLKNRVVWGGLMQWMFIDDLDYATVNRRRGPLLAQERDEWKNIEVYLEDQLSLTDTFTLVAGIQINYRSVKYERTFGFSPSVATPYNKAHKDFFAPNPKLGFTWQATKEAQVFGNLSRSSEPPPLANLAHVFLKPPRDIQTASTVEIGTRGQTDFFNWDLAFYHSWVNNEYLIVSSPTDRSAFTATNADSTTLHTGIELGLESNLSLNLVTTGDELRLSGNYTWNNFRFDNDQNLGDNRIPGIPEHNARLEALYKHPGGFYIGPNAQIVSSNWVDFSNTLSAKPYALLGARAGWDDGKHWNLFIDARNLTNEHYASSVWVRGNAGGVDVPAFNPGGTRSVIGGVEYRF</sequence>
<evidence type="ECO:0000256" key="12">
    <source>
        <dbReference type="PROSITE-ProRule" id="PRU01360"/>
    </source>
</evidence>
<dbReference type="GO" id="GO:0009279">
    <property type="term" value="C:cell outer membrane"/>
    <property type="evidence" value="ECO:0007669"/>
    <property type="project" value="UniProtKB-SubCell"/>
</dbReference>
<dbReference type="KEGG" id="mbur:EQU24_01915"/>
<keyword evidence="10 12" id="KW-0472">Membrane</keyword>
<comment type="similarity">
    <text evidence="12 13">Belongs to the TonB-dependent receptor family.</text>
</comment>
<dbReference type="Gene3D" id="2.170.130.10">
    <property type="entry name" value="TonB-dependent receptor, plug domain"/>
    <property type="match status" value="1"/>
</dbReference>
<dbReference type="Pfam" id="PF00593">
    <property type="entry name" value="TonB_dep_Rec_b-barrel"/>
    <property type="match status" value="1"/>
</dbReference>
<dbReference type="Pfam" id="PF07660">
    <property type="entry name" value="STN"/>
    <property type="match status" value="1"/>
</dbReference>
<dbReference type="InterPro" id="IPR000531">
    <property type="entry name" value="Beta-barrel_TonB"/>
</dbReference>
<dbReference type="InterPro" id="IPR039426">
    <property type="entry name" value="TonB-dep_rcpt-like"/>
</dbReference>
<name>A0A4V1IJE7_METBY</name>
<evidence type="ECO:0000256" key="8">
    <source>
        <dbReference type="ARBA" id="ARBA00023065"/>
    </source>
</evidence>
<dbReference type="Gene3D" id="3.55.50.30">
    <property type="match status" value="1"/>
</dbReference>
<dbReference type="STRING" id="675511.GCA_000341735_02623"/>
<evidence type="ECO:0000313" key="16">
    <source>
        <dbReference type="EMBL" id="QCW81145.1"/>
    </source>
</evidence>
<evidence type="ECO:0000256" key="4">
    <source>
        <dbReference type="ARBA" id="ARBA00022496"/>
    </source>
</evidence>
<dbReference type="InterPro" id="IPR012910">
    <property type="entry name" value="Plug_dom"/>
</dbReference>
<proteinExistence type="inferred from homology"/>
<organism evidence="16 17">
    <name type="scientific">Methylotuvimicrobium buryatense</name>
    <name type="common">Methylomicrobium buryatense</name>
    <dbReference type="NCBI Taxonomy" id="95641"/>
    <lineage>
        <taxon>Bacteria</taxon>
        <taxon>Pseudomonadati</taxon>
        <taxon>Pseudomonadota</taxon>
        <taxon>Gammaproteobacteria</taxon>
        <taxon>Methylococcales</taxon>
        <taxon>Methylococcaceae</taxon>
        <taxon>Methylotuvimicrobium</taxon>
    </lineage>
</organism>
<evidence type="ECO:0000256" key="9">
    <source>
        <dbReference type="ARBA" id="ARBA00023077"/>
    </source>
</evidence>
<evidence type="ECO:0000256" key="2">
    <source>
        <dbReference type="ARBA" id="ARBA00022448"/>
    </source>
</evidence>
<dbReference type="InterPro" id="IPR011662">
    <property type="entry name" value="Secretin/TonB_short_N"/>
</dbReference>
<keyword evidence="5 12" id="KW-0812">Transmembrane</keyword>
<evidence type="ECO:0000256" key="11">
    <source>
        <dbReference type="ARBA" id="ARBA00023237"/>
    </source>
</evidence>
<evidence type="ECO:0000256" key="7">
    <source>
        <dbReference type="ARBA" id="ARBA00023004"/>
    </source>
</evidence>
<dbReference type="Proteomes" id="UP000305881">
    <property type="component" value="Chromosome"/>
</dbReference>
<dbReference type="GO" id="GO:0015344">
    <property type="term" value="F:siderophore uptake transmembrane transporter activity"/>
    <property type="evidence" value="ECO:0007669"/>
    <property type="project" value="TreeGrafter"/>
</dbReference>
<dbReference type="Pfam" id="PF07715">
    <property type="entry name" value="Plug"/>
    <property type="match status" value="1"/>
</dbReference>
<evidence type="ECO:0000256" key="3">
    <source>
        <dbReference type="ARBA" id="ARBA00022452"/>
    </source>
</evidence>
<evidence type="ECO:0000256" key="5">
    <source>
        <dbReference type="ARBA" id="ARBA00022692"/>
    </source>
</evidence>
<keyword evidence="4" id="KW-0410">Iron transport</keyword>
<evidence type="ECO:0000259" key="15">
    <source>
        <dbReference type="SMART" id="SM00965"/>
    </source>
</evidence>
<keyword evidence="7" id="KW-0408">Iron</keyword>
<dbReference type="PANTHER" id="PTHR32552">
    <property type="entry name" value="FERRICHROME IRON RECEPTOR-RELATED"/>
    <property type="match status" value="1"/>
</dbReference>
<dbReference type="SMART" id="SM00965">
    <property type="entry name" value="STN"/>
    <property type="match status" value="1"/>
</dbReference>
<dbReference type="SUPFAM" id="SSF56935">
    <property type="entry name" value="Porins"/>
    <property type="match status" value="1"/>
</dbReference>
<dbReference type="CDD" id="cd01347">
    <property type="entry name" value="ligand_gated_channel"/>
    <property type="match status" value="1"/>
</dbReference>
<dbReference type="InterPro" id="IPR036942">
    <property type="entry name" value="Beta-barrel_TonB_sf"/>
</dbReference>
<reference evidence="17" key="1">
    <citation type="journal article" date="2019" name="J. Bacteriol.">
        <title>A Mutagenic Screen Identifies a TonB-Dependent Receptor Required for the Lanthanide Metal Switch in the Type I Methanotroph 'Methylotuvimicrobium buryatense' 5GB1C.</title>
        <authorList>
            <person name="Groom J.D."/>
            <person name="Ford S.M."/>
            <person name="Pesesky M.W."/>
            <person name="Lidstrom M.E."/>
        </authorList>
    </citation>
    <scope>NUCLEOTIDE SEQUENCE [LARGE SCALE GENOMIC DNA]</scope>
    <source>
        <strain evidence="17">5GB1C</strain>
    </source>
</reference>
<feature type="domain" description="Secretin/TonB short N-terminal" evidence="15">
    <location>
        <begin position="61"/>
        <end position="112"/>
    </location>
</feature>
<keyword evidence="17" id="KW-1185">Reference proteome</keyword>
<keyword evidence="16" id="KW-0675">Receptor</keyword>
<keyword evidence="8" id="KW-0406">Ion transport</keyword>
<keyword evidence="11 12" id="KW-0998">Cell outer membrane</keyword>
<evidence type="ECO:0000256" key="14">
    <source>
        <dbReference type="SAM" id="SignalP"/>
    </source>
</evidence>
<protein>
    <submittedName>
        <fullName evidence="16">TonB-dependent receptor</fullName>
    </submittedName>
</protein>
<dbReference type="Gene3D" id="2.40.170.20">
    <property type="entry name" value="TonB-dependent receptor, beta-barrel domain"/>
    <property type="match status" value="1"/>
</dbReference>
<evidence type="ECO:0000256" key="10">
    <source>
        <dbReference type="ARBA" id="ARBA00023136"/>
    </source>
</evidence>
<keyword evidence="2 12" id="KW-0813">Transport</keyword>
<dbReference type="EMBL" id="CP035467">
    <property type="protein sequence ID" value="QCW81145.1"/>
    <property type="molecule type" value="Genomic_DNA"/>
</dbReference>
<keyword evidence="3 12" id="KW-1134">Transmembrane beta strand</keyword>
<gene>
    <name evidence="16" type="ORF">EQU24_01915</name>
</gene>
<dbReference type="InterPro" id="IPR037066">
    <property type="entry name" value="Plug_dom_sf"/>
</dbReference>
<evidence type="ECO:0000256" key="6">
    <source>
        <dbReference type="ARBA" id="ARBA00022729"/>
    </source>
</evidence>
<evidence type="ECO:0000313" key="17">
    <source>
        <dbReference type="Proteomes" id="UP000305881"/>
    </source>
</evidence>
<dbReference type="PROSITE" id="PS52016">
    <property type="entry name" value="TONB_DEPENDENT_REC_3"/>
    <property type="match status" value="1"/>
</dbReference>
<dbReference type="PANTHER" id="PTHR32552:SF68">
    <property type="entry name" value="FERRICHROME OUTER MEMBRANE TRANSPORTER_PHAGE RECEPTOR"/>
    <property type="match status" value="1"/>
</dbReference>
<accession>A0A4V1IJE7</accession>
<evidence type="ECO:0000256" key="1">
    <source>
        <dbReference type="ARBA" id="ARBA00004571"/>
    </source>
</evidence>
<evidence type="ECO:0000256" key="13">
    <source>
        <dbReference type="RuleBase" id="RU003357"/>
    </source>
</evidence>
<keyword evidence="6 14" id="KW-0732">Signal</keyword>
<dbReference type="OrthoDB" id="9760620at2"/>
<feature type="signal peptide" evidence="14">
    <location>
        <begin position="1"/>
        <end position="31"/>
    </location>
</feature>
<comment type="subcellular location">
    <subcellularLocation>
        <location evidence="1 12">Cell outer membrane</location>
        <topology evidence="1 12">Multi-pass membrane protein</topology>
    </subcellularLocation>
</comment>